<sequence>MSVQRVVKWSQPLAKSFWHQVLPEGAWGNDLDHGTVSWLDIDATALTRTEPYLAQALTRHGQLGRTVQHSHSVVGSNRIWTFVVDFA</sequence>
<reference evidence="2" key="1">
    <citation type="journal article" date="2019" name="Int. J. Syst. Evol. Microbiol.">
        <title>The Global Catalogue of Microorganisms (GCM) 10K type strain sequencing project: providing services to taxonomists for standard genome sequencing and annotation.</title>
        <authorList>
            <consortium name="The Broad Institute Genomics Platform"/>
            <consortium name="The Broad Institute Genome Sequencing Center for Infectious Disease"/>
            <person name="Wu L."/>
            <person name="Ma J."/>
        </authorList>
    </citation>
    <scope>NUCLEOTIDE SEQUENCE [LARGE SCALE GENOMIC DNA]</scope>
    <source>
        <strain evidence="2">JCM 18958</strain>
    </source>
</reference>
<keyword evidence="2" id="KW-1185">Reference proteome</keyword>
<dbReference type="Proteomes" id="UP001501446">
    <property type="component" value="Unassembled WGS sequence"/>
</dbReference>
<comment type="caution">
    <text evidence="1">The sequence shown here is derived from an EMBL/GenBank/DDBJ whole genome shotgun (WGS) entry which is preliminary data.</text>
</comment>
<evidence type="ECO:0000313" key="1">
    <source>
        <dbReference type="EMBL" id="GAA4707046.1"/>
    </source>
</evidence>
<evidence type="ECO:0000313" key="2">
    <source>
        <dbReference type="Proteomes" id="UP001501446"/>
    </source>
</evidence>
<dbReference type="EMBL" id="BAABLN010000064">
    <property type="protein sequence ID" value="GAA4707046.1"/>
    <property type="molecule type" value="Genomic_DNA"/>
</dbReference>
<name>A0ABP8XGK9_9MICC</name>
<proteinExistence type="predicted"/>
<accession>A0ABP8XGK9</accession>
<gene>
    <name evidence="1" type="ORF">GCM10025781_27070</name>
</gene>
<protein>
    <submittedName>
        <fullName evidence="1">Uncharacterized protein</fullName>
    </submittedName>
</protein>
<organism evidence="1 2">
    <name type="scientific">Kocuria gwangalliensis</name>
    <dbReference type="NCBI Taxonomy" id="501592"/>
    <lineage>
        <taxon>Bacteria</taxon>
        <taxon>Bacillati</taxon>
        <taxon>Actinomycetota</taxon>
        <taxon>Actinomycetes</taxon>
        <taxon>Micrococcales</taxon>
        <taxon>Micrococcaceae</taxon>
        <taxon>Kocuria</taxon>
    </lineage>
</organism>